<dbReference type="AlphaFoldDB" id="A0AAX2TSC4"/>
<evidence type="ECO:0000313" key="2">
    <source>
        <dbReference type="Proteomes" id="UP000307092"/>
    </source>
</evidence>
<name>A0AAX2TSC4_NEIGO</name>
<proteinExistence type="predicted"/>
<organism evidence="1 2">
    <name type="scientific">Neisseria gonorrhoeae</name>
    <dbReference type="NCBI Taxonomy" id="485"/>
    <lineage>
        <taxon>Bacteria</taxon>
        <taxon>Pseudomonadati</taxon>
        <taxon>Pseudomonadota</taxon>
        <taxon>Betaproteobacteria</taxon>
        <taxon>Neisseriales</taxon>
        <taxon>Neisseriaceae</taxon>
        <taxon>Neisseria</taxon>
    </lineage>
</organism>
<dbReference type="EMBL" id="SUQX01000002">
    <property type="protein sequence ID" value="TJX06827.1"/>
    <property type="molecule type" value="Genomic_DNA"/>
</dbReference>
<evidence type="ECO:0008006" key="3">
    <source>
        <dbReference type="Google" id="ProtNLM"/>
    </source>
</evidence>
<dbReference type="Proteomes" id="UP000307092">
    <property type="component" value="Unassembled WGS sequence"/>
</dbReference>
<protein>
    <recommendedName>
        <fullName evidence="3">Phage associated protein</fullName>
    </recommendedName>
</protein>
<sequence length="67" mass="7698">MPSERRPFQTAFLSNRKTVGKFAGRVQSRYGGLHKFKHICSAAMYFKCRSVCGNTQQTVRVWTAKEI</sequence>
<gene>
    <name evidence="1" type="ORF">E8M63_02155</name>
</gene>
<comment type="caution">
    <text evidence="1">The sequence shown here is derived from an EMBL/GenBank/DDBJ whole genome shotgun (WGS) entry which is preliminary data.</text>
</comment>
<accession>A0AAX2TSC4</accession>
<evidence type="ECO:0000313" key="1">
    <source>
        <dbReference type="EMBL" id="TJX06827.1"/>
    </source>
</evidence>
<reference evidence="1 2" key="1">
    <citation type="submission" date="2019-04" db="EMBL/GenBank/DDBJ databases">
        <title>The CDC panel for molecular diagnostics of ciprofloxacin resistance and its use for research and clinical development.</title>
        <authorList>
            <person name="Liu H."/>
            <person name="Tang K."/>
            <person name="Pham C."/>
            <person name="Schmerer M."/>
        </authorList>
    </citation>
    <scope>NUCLEOTIDE SEQUENCE [LARGE SCALE GENOMIC DNA]</scope>
    <source>
        <strain evidence="1 2">LRRBGS_0742</strain>
    </source>
</reference>